<feature type="region of interest" description="Disordered" evidence="1">
    <location>
        <begin position="23"/>
        <end position="59"/>
    </location>
</feature>
<reference evidence="3" key="1">
    <citation type="submission" date="2010-08" db="EMBL/GenBank/DDBJ databases">
        <authorList>
            <consortium name="Caenorhabditis japonica Sequencing Consortium"/>
            <person name="Wilson R.K."/>
        </authorList>
    </citation>
    <scope>NUCLEOTIDE SEQUENCE [LARGE SCALE GENOMIC DNA]</scope>
    <source>
        <strain evidence="3">DF5081</strain>
    </source>
</reference>
<name>A0A8R1EFB5_CAEJA</name>
<organism evidence="2 3">
    <name type="scientific">Caenorhabditis japonica</name>
    <dbReference type="NCBI Taxonomy" id="281687"/>
    <lineage>
        <taxon>Eukaryota</taxon>
        <taxon>Metazoa</taxon>
        <taxon>Ecdysozoa</taxon>
        <taxon>Nematoda</taxon>
        <taxon>Chromadorea</taxon>
        <taxon>Rhabditida</taxon>
        <taxon>Rhabditina</taxon>
        <taxon>Rhabditomorpha</taxon>
        <taxon>Rhabditoidea</taxon>
        <taxon>Rhabditidae</taxon>
        <taxon>Peloderinae</taxon>
        <taxon>Caenorhabditis</taxon>
    </lineage>
</organism>
<keyword evidence="3" id="KW-1185">Reference proteome</keyword>
<feature type="compositionally biased region" description="Basic and acidic residues" evidence="1">
    <location>
        <begin position="33"/>
        <end position="50"/>
    </location>
</feature>
<sequence>MNRARKTSSCGCFRSAFCLLKPSTSSASDENADSDKKLLSPQMSRDKEQPEPLALPRKIPPLDLNGVEVKIKVGKGGRRRISEGGAGQVVFKRLTIVIVSCMQ</sequence>
<proteinExistence type="predicted"/>
<dbReference type="EnsemblMetazoa" id="CJA33791.1">
    <property type="protein sequence ID" value="CJA33791.1"/>
    <property type="gene ID" value="WBGene00209638"/>
</dbReference>
<accession>A0A8R1EFB5</accession>
<protein>
    <submittedName>
        <fullName evidence="2">Uncharacterized protein</fullName>
    </submittedName>
</protein>
<dbReference type="AlphaFoldDB" id="A0A8R1EFB5"/>
<evidence type="ECO:0000313" key="3">
    <source>
        <dbReference type="Proteomes" id="UP000005237"/>
    </source>
</evidence>
<evidence type="ECO:0000256" key="1">
    <source>
        <dbReference type="SAM" id="MobiDB-lite"/>
    </source>
</evidence>
<reference evidence="2" key="2">
    <citation type="submission" date="2022-06" db="UniProtKB">
        <authorList>
            <consortium name="EnsemblMetazoa"/>
        </authorList>
    </citation>
    <scope>IDENTIFICATION</scope>
    <source>
        <strain evidence="2">DF5081</strain>
    </source>
</reference>
<dbReference type="Proteomes" id="UP000005237">
    <property type="component" value="Unassembled WGS sequence"/>
</dbReference>
<evidence type="ECO:0000313" key="2">
    <source>
        <dbReference type="EnsemblMetazoa" id="CJA33791.1"/>
    </source>
</evidence>